<dbReference type="CDD" id="cd18310">
    <property type="entry name" value="BTB_POZ_NPR_plant"/>
    <property type="match status" value="1"/>
</dbReference>
<dbReference type="PROSITE" id="PS50097">
    <property type="entry name" value="BTB"/>
    <property type="match status" value="1"/>
</dbReference>
<dbReference type="GO" id="GO:0005634">
    <property type="term" value="C:nucleus"/>
    <property type="evidence" value="ECO:0000318"/>
    <property type="project" value="GO_Central"/>
</dbReference>
<dbReference type="GO" id="GO:0050832">
    <property type="term" value="P:defense response to fungus"/>
    <property type="evidence" value="ECO:0000318"/>
    <property type="project" value="GO_Central"/>
</dbReference>
<dbReference type="Pfam" id="PF00651">
    <property type="entry name" value="BTB"/>
    <property type="match status" value="1"/>
</dbReference>
<dbReference type="AlphaFoldDB" id="D8R9D7"/>
<evidence type="ECO:0000313" key="6">
    <source>
        <dbReference type="Proteomes" id="UP000001514"/>
    </source>
</evidence>
<protein>
    <recommendedName>
        <fullName evidence="4">BTB domain-containing protein</fullName>
    </recommendedName>
</protein>
<dbReference type="Gene3D" id="1.25.40.20">
    <property type="entry name" value="Ankyrin repeat-containing domain"/>
    <property type="match status" value="1"/>
</dbReference>
<dbReference type="InterPro" id="IPR036770">
    <property type="entry name" value="Ankyrin_rpt-contain_sf"/>
</dbReference>
<dbReference type="KEGG" id="smo:SELMODRAFT_88313"/>
<dbReference type="PANTHER" id="PTHR46475:SF1">
    <property type="entry name" value="REGULATORY PROTEIN NPR2"/>
    <property type="match status" value="1"/>
</dbReference>
<accession>D8R9D7</accession>
<evidence type="ECO:0000259" key="4">
    <source>
        <dbReference type="PROSITE" id="PS50097"/>
    </source>
</evidence>
<dbReference type="EMBL" id="GL377574">
    <property type="protein sequence ID" value="EFJ31390.1"/>
    <property type="molecule type" value="Genomic_DNA"/>
</dbReference>
<gene>
    <name evidence="5" type="ORF">SELMODRAFT_88313</name>
</gene>
<dbReference type="InterPro" id="IPR044292">
    <property type="entry name" value="NPR"/>
</dbReference>
<dbReference type="STRING" id="88036.D8R9D7"/>
<name>D8R9D7_SELML</name>
<dbReference type="GO" id="GO:2000031">
    <property type="term" value="P:regulation of salicylic acid mediated signaling pathway"/>
    <property type="evidence" value="ECO:0007669"/>
    <property type="project" value="InterPro"/>
</dbReference>
<dbReference type="Pfam" id="PF12313">
    <property type="entry name" value="NPR1_like_C"/>
    <property type="match status" value="1"/>
</dbReference>
<dbReference type="PANTHER" id="PTHR46475">
    <property type="entry name" value="REGULATORY PROTEIN NPR3"/>
    <property type="match status" value="1"/>
</dbReference>
<dbReference type="SUPFAM" id="SSF48403">
    <property type="entry name" value="Ankyrin repeat"/>
    <property type="match status" value="1"/>
</dbReference>
<proteinExistence type="inferred from homology"/>
<feature type="domain" description="BTB" evidence="4">
    <location>
        <begin position="71"/>
        <end position="144"/>
    </location>
</feature>
<organism evidence="6">
    <name type="scientific">Selaginella moellendorffii</name>
    <name type="common">Spikemoss</name>
    <dbReference type="NCBI Taxonomy" id="88036"/>
    <lineage>
        <taxon>Eukaryota</taxon>
        <taxon>Viridiplantae</taxon>
        <taxon>Streptophyta</taxon>
        <taxon>Embryophyta</taxon>
        <taxon>Tracheophyta</taxon>
        <taxon>Lycopodiopsida</taxon>
        <taxon>Selaginellales</taxon>
        <taxon>Selaginellaceae</taxon>
        <taxon>Selaginella</taxon>
    </lineage>
</organism>
<dbReference type="InterPro" id="IPR021094">
    <property type="entry name" value="NPR1/NIM1-like_C"/>
</dbReference>
<dbReference type="SMART" id="SM00248">
    <property type="entry name" value="ANK"/>
    <property type="match status" value="2"/>
</dbReference>
<dbReference type="InParanoid" id="D8R9D7"/>
<dbReference type="GO" id="GO:0042742">
    <property type="term" value="P:defense response to bacterium"/>
    <property type="evidence" value="ECO:0000318"/>
    <property type="project" value="GO_Central"/>
</dbReference>
<dbReference type="SUPFAM" id="SSF54695">
    <property type="entry name" value="POZ domain"/>
    <property type="match status" value="1"/>
</dbReference>
<dbReference type="InterPro" id="IPR011333">
    <property type="entry name" value="SKP1/BTB/POZ_sf"/>
</dbReference>
<dbReference type="GO" id="GO:2000022">
    <property type="term" value="P:regulation of jasmonic acid mediated signaling pathway"/>
    <property type="evidence" value="ECO:0000318"/>
    <property type="project" value="GO_Central"/>
</dbReference>
<dbReference type="InterPro" id="IPR002110">
    <property type="entry name" value="Ankyrin_rpt"/>
</dbReference>
<dbReference type="Proteomes" id="UP000001514">
    <property type="component" value="Unassembled WGS sequence"/>
</dbReference>
<keyword evidence="6" id="KW-1185">Reference proteome</keyword>
<evidence type="ECO:0000256" key="1">
    <source>
        <dbReference type="ARBA" id="ARBA00004906"/>
    </source>
</evidence>
<dbReference type="SMART" id="SM00225">
    <property type="entry name" value="BTB"/>
    <property type="match status" value="1"/>
</dbReference>
<sequence length="580" mass="64344">MQSPSIAASSCTSAGGGACGGVLAATPNDGSGSGGGLEEDQLQAWVGLNKLGQDLEGLVTSAPLEDCHFYSDAEIIVAEGVTVPVHRCILAARSPFLRRIFAEKQREQQRVDLAELAGGTGKIGRQALMIVLGYFYGGKFQRIEEECSGVTCMDSQCPHVACWPVIEFLLELLFVGSLFQVSDLKSMAQDRLLRLLPKTPAENVLQIAAAAAAQQGCEALQEMCLPILARSNTPALAIEKSLLAHAPALVRDIAQLRHRLGIHPVDAAEDKRWRRVYKALDSDDVELMGMLLSESNSRVDSVYALHYAASYCDRKTLTELLDLGLGDVNLRDRYGYTVLHAATLRRVPEVVGLLLGKGASPLDTTPEGYTALQVSRRIARNIESLESAEAREDWLRDRICVEILEQADRANPCPVFPVPMGERELLMRLLYLENRVAFARLLWPRECKVVLGLSQLDTTKEFSMEDTSSLMDLNKEPTRSDTDINSSLLQRVNALQRAIEVGHRFFPRCTAILNSYMDDGSFEHECIQNRRIPEDQLRLLAKLKRVTDDKQLSEAYQRDVEEHHNLEHHNFGDNACLYSN</sequence>
<dbReference type="Gene3D" id="3.30.710.10">
    <property type="entry name" value="Potassium Channel Kv1.1, Chain A"/>
    <property type="match status" value="1"/>
</dbReference>
<dbReference type="HOGENOM" id="CLU_034895_1_0_1"/>
<reference evidence="5 6" key="1">
    <citation type="journal article" date="2011" name="Science">
        <title>The Selaginella genome identifies genetic changes associated with the evolution of vascular plants.</title>
        <authorList>
            <person name="Banks J.A."/>
            <person name="Nishiyama T."/>
            <person name="Hasebe M."/>
            <person name="Bowman J.L."/>
            <person name="Gribskov M."/>
            <person name="dePamphilis C."/>
            <person name="Albert V.A."/>
            <person name="Aono N."/>
            <person name="Aoyama T."/>
            <person name="Ambrose B.A."/>
            <person name="Ashton N.W."/>
            <person name="Axtell M.J."/>
            <person name="Barker E."/>
            <person name="Barker M.S."/>
            <person name="Bennetzen J.L."/>
            <person name="Bonawitz N.D."/>
            <person name="Chapple C."/>
            <person name="Cheng C."/>
            <person name="Correa L.G."/>
            <person name="Dacre M."/>
            <person name="DeBarry J."/>
            <person name="Dreyer I."/>
            <person name="Elias M."/>
            <person name="Engstrom E.M."/>
            <person name="Estelle M."/>
            <person name="Feng L."/>
            <person name="Finet C."/>
            <person name="Floyd S.K."/>
            <person name="Frommer W.B."/>
            <person name="Fujita T."/>
            <person name="Gramzow L."/>
            <person name="Gutensohn M."/>
            <person name="Harholt J."/>
            <person name="Hattori M."/>
            <person name="Heyl A."/>
            <person name="Hirai T."/>
            <person name="Hiwatashi Y."/>
            <person name="Ishikawa M."/>
            <person name="Iwata M."/>
            <person name="Karol K.G."/>
            <person name="Koehler B."/>
            <person name="Kolukisaoglu U."/>
            <person name="Kubo M."/>
            <person name="Kurata T."/>
            <person name="Lalonde S."/>
            <person name="Li K."/>
            <person name="Li Y."/>
            <person name="Litt A."/>
            <person name="Lyons E."/>
            <person name="Manning G."/>
            <person name="Maruyama T."/>
            <person name="Michael T.P."/>
            <person name="Mikami K."/>
            <person name="Miyazaki S."/>
            <person name="Morinaga S."/>
            <person name="Murata T."/>
            <person name="Mueller-Roeber B."/>
            <person name="Nelson D.R."/>
            <person name="Obara M."/>
            <person name="Oguri Y."/>
            <person name="Olmstead R.G."/>
            <person name="Onodera N."/>
            <person name="Petersen B.L."/>
            <person name="Pils B."/>
            <person name="Prigge M."/>
            <person name="Rensing S.A."/>
            <person name="Riano-Pachon D.M."/>
            <person name="Roberts A.W."/>
            <person name="Sato Y."/>
            <person name="Scheller H.V."/>
            <person name="Schulz B."/>
            <person name="Schulz C."/>
            <person name="Shakirov E.V."/>
            <person name="Shibagaki N."/>
            <person name="Shinohara N."/>
            <person name="Shippen D.E."/>
            <person name="Soerensen I."/>
            <person name="Sotooka R."/>
            <person name="Sugimoto N."/>
            <person name="Sugita M."/>
            <person name="Sumikawa N."/>
            <person name="Tanurdzic M."/>
            <person name="Theissen G."/>
            <person name="Ulvskov P."/>
            <person name="Wakazuki S."/>
            <person name="Weng J.K."/>
            <person name="Willats W.W."/>
            <person name="Wipf D."/>
            <person name="Wolf P.G."/>
            <person name="Yang L."/>
            <person name="Zimmer A.D."/>
            <person name="Zhu Q."/>
            <person name="Mitros T."/>
            <person name="Hellsten U."/>
            <person name="Loque D."/>
            <person name="Otillar R."/>
            <person name="Salamov A."/>
            <person name="Schmutz J."/>
            <person name="Shapiro H."/>
            <person name="Lindquist E."/>
            <person name="Lucas S."/>
            <person name="Rokhsar D."/>
            <person name="Grigoriev I.V."/>
        </authorList>
    </citation>
    <scope>NUCLEOTIDE SEQUENCE [LARGE SCALE GENOMIC DNA]</scope>
</reference>
<evidence type="ECO:0000256" key="3">
    <source>
        <dbReference type="ARBA" id="ARBA00044947"/>
    </source>
</evidence>
<comment type="pathway">
    <text evidence="1">Protein modification; protein ubiquitination.</text>
</comment>
<evidence type="ECO:0000256" key="2">
    <source>
        <dbReference type="ARBA" id="ARBA00022821"/>
    </source>
</evidence>
<dbReference type="GO" id="GO:0009862">
    <property type="term" value="P:systemic acquired resistance, salicylic acid mediated signaling pathway"/>
    <property type="evidence" value="ECO:0007669"/>
    <property type="project" value="InterPro"/>
</dbReference>
<evidence type="ECO:0000313" key="5">
    <source>
        <dbReference type="EMBL" id="EFJ31390.1"/>
    </source>
</evidence>
<dbReference type="eggNOG" id="KOG0504">
    <property type="taxonomic scope" value="Eukaryota"/>
</dbReference>
<dbReference type="Pfam" id="PF12796">
    <property type="entry name" value="Ank_2"/>
    <property type="match status" value="1"/>
</dbReference>
<dbReference type="InterPro" id="IPR000210">
    <property type="entry name" value="BTB/POZ_dom"/>
</dbReference>
<dbReference type="Gramene" id="EFJ31390">
    <property type="protein sequence ID" value="EFJ31390"/>
    <property type="gene ID" value="SELMODRAFT_88313"/>
</dbReference>
<dbReference type="FunCoup" id="D8R9D7">
    <property type="interactions" value="1253"/>
</dbReference>
<comment type="similarity">
    <text evidence="3">Belongs to the plant 'ANKYRIN-BTB/POZ' family. 'NPR1-like' subfamily.</text>
</comment>
<dbReference type="OMA" id="PVPVHRC"/>
<keyword evidence="2" id="KW-0611">Plant defense</keyword>